<evidence type="ECO:0000313" key="6">
    <source>
        <dbReference type="Proteomes" id="UP000655044"/>
    </source>
</evidence>
<evidence type="ECO:0000256" key="3">
    <source>
        <dbReference type="SAM" id="SignalP"/>
    </source>
</evidence>
<dbReference type="Gene3D" id="1.10.101.10">
    <property type="entry name" value="PGBD-like superfamily/PGBD"/>
    <property type="match status" value="1"/>
</dbReference>
<dbReference type="InterPro" id="IPR050465">
    <property type="entry name" value="UPF0194_transport"/>
</dbReference>
<keyword evidence="2" id="KW-0175">Coiled coil</keyword>
<accession>A0A8J3WEL4</accession>
<dbReference type="Pfam" id="PF01471">
    <property type="entry name" value="PG_binding_1"/>
    <property type="match status" value="1"/>
</dbReference>
<evidence type="ECO:0000256" key="2">
    <source>
        <dbReference type="ARBA" id="ARBA00023054"/>
    </source>
</evidence>
<feature type="signal peptide" evidence="3">
    <location>
        <begin position="1"/>
        <end position="23"/>
    </location>
</feature>
<evidence type="ECO:0000259" key="4">
    <source>
        <dbReference type="Pfam" id="PF01471"/>
    </source>
</evidence>
<keyword evidence="6" id="KW-1185">Reference proteome</keyword>
<dbReference type="RefSeq" id="WP_068925376.1">
    <property type="nucleotide sequence ID" value="NZ_BMQP01000011.1"/>
</dbReference>
<dbReference type="PANTHER" id="PTHR32347:SF27">
    <property type="entry name" value="RND EFFLUX PUMP MEMBRANE FUSION PROTEIN BARREL-SANDWICH DOMAIN-CONTAINING PROTEIN"/>
    <property type="match status" value="1"/>
</dbReference>
<feature type="domain" description="Peptidoglycan binding-like" evidence="4">
    <location>
        <begin position="120"/>
        <end position="174"/>
    </location>
</feature>
<sequence length="349" mass="35806">MKRGGVVTGAAAAVLLAGGGAAAFVMVGEENTPAAASSAAPAATAEVTRSDLVDTEAVDGTLGYSDRLALPNHARGTVTRVRKEGGVVRRGGWLYRVDGRPVVLMYGDIPVYRTLSSSTSGKDVRQLERNLKALGYDPGTVDEDFTRETGQAVREWQDDAGLEETGTVGAAQVAVAPGAVRIAEVTAAAGTSAGQSVVTTTSTRRTVHVDLDSADQRLARAGAPVTVDLPGGVSVRGRIAEVGTVAEPVEQNGQPTGESTIDLEITLDDDGDLGRLDQAPVTVNLRSQVREDVLSVPVEALLALREGGYGVRLAGGRVIAVETGVFAAGRVEVSGGGLAEGAKVEVPET</sequence>
<dbReference type="Proteomes" id="UP000655044">
    <property type="component" value="Unassembled WGS sequence"/>
</dbReference>
<comment type="subcellular location">
    <subcellularLocation>
        <location evidence="1">Cell envelope</location>
    </subcellularLocation>
</comment>
<feature type="chain" id="PRO_5035279980" evidence="3">
    <location>
        <begin position="24"/>
        <end position="349"/>
    </location>
</feature>
<dbReference type="InterPro" id="IPR036366">
    <property type="entry name" value="PGBDSf"/>
</dbReference>
<reference evidence="5" key="1">
    <citation type="submission" date="2021-01" db="EMBL/GenBank/DDBJ databases">
        <title>Whole genome shotgun sequence of Planobispora rosea NBRC 15558.</title>
        <authorList>
            <person name="Komaki H."/>
            <person name="Tamura T."/>
        </authorList>
    </citation>
    <scope>NUCLEOTIDE SEQUENCE</scope>
    <source>
        <strain evidence="5">NBRC 15558</strain>
    </source>
</reference>
<dbReference type="AlphaFoldDB" id="A0A8J3WEL4"/>
<protein>
    <submittedName>
        <fullName evidence="5">Peptidoglycan-binding protein</fullName>
    </submittedName>
</protein>
<dbReference type="InterPro" id="IPR002477">
    <property type="entry name" value="Peptidoglycan-bd-like"/>
</dbReference>
<dbReference type="InterPro" id="IPR036365">
    <property type="entry name" value="PGBD-like_sf"/>
</dbReference>
<name>A0A8J3WEL4_PLARO</name>
<gene>
    <name evidence="5" type="ORF">Pro02_34890</name>
</gene>
<evidence type="ECO:0000256" key="1">
    <source>
        <dbReference type="ARBA" id="ARBA00004196"/>
    </source>
</evidence>
<dbReference type="SUPFAM" id="SSF47090">
    <property type="entry name" value="PGBD-like"/>
    <property type="match status" value="1"/>
</dbReference>
<dbReference type="PANTHER" id="PTHR32347">
    <property type="entry name" value="EFFLUX SYSTEM COMPONENT YKNX-RELATED"/>
    <property type="match status" value="1"/>
</dbReference>
<dbReference type="EMBL" id="BOOI01000031">
    <property type="protein sequence ID" value="GIH85081.1"/>
    <property type="molecule type" value="Genomic_DNA"/>
</dbReference>
<comment type="caution">
    <text evidence="5">The sequence shown here is derived from an EMBL/GenBank/DDBJ whole genome shotgun (WGS) entry which is preliminary data.</text>
</comment>
<dbReference type="GO" id="GO:0030313">
    <property type="term" value="C:cell envelope"/>
    <property type="evidence" value="ECO:0007669"/>
    <property type="project" value="UniProtKB-SubCell"/>
</dbReference>
<keyword evidence="3" id="KW-0732">Signal</keyword>
<evidence type="ECO:0000313" key="5">
    <source>
        <dbReference type="EMBL" id="GIH85081.1"/>
    </source>
</evidence>
<proteinExistence type="predicted"/>
<organism evidence="5 6">
    <name type="scientific">Planobispora rosea</name>
    <dbReference type="NCBI Taxonomy" id="35762"/>
    <lineage>
        <taxon>Bacteria</taxon>
        <taxon>Bacillati</taxon>
        <taxon>Actinomycetota</taxon>
        <taxon>Actinomycetes</taxon>
        <taxon>Streptosporangiales</taxon>
        <taxon>Streptosporangiaceae</taxon>
        <taxon>Planobispora</taxon>
    </lineage>
</organism>